<dbReference type="EMBL" id="CP007793">
    <property type="protein sequence ID" value="AIB12250.1"/>
    <property type="molecule type" value="Genomic_DNA"/>
</dbReference>
<proteinExistence type="predicted"/>
<gene>
    <name evidence="1" type="ORF">ABAZ39_09595</name>
</gene>
<dbReference type="Proteomes" id="UP000027186">
    <property type="component" value="Chromosome"/>
</dbReference>
<protein>
    <submittedName>
        <fullName evidence="1">Uncharacterized protein</fullName>
    </submittedName>
</protein>
<evidence type="ECO:0000313" key="2">
    <source>
        <dbReference type="Proteomes" id="UP000027186"/>
    </source>
</evidence>
<dbReference type="AlphaFoldDB" id="A0A060DHK5"/>
<organism evidence="1 2">
    <name type="scientific">Azospirillum argentinense</name>
    <dbReference type="NCBI Taxonomy" id="2970906"/>
    <lineage>
        <taxon>Bacteria</taxon>
        <taxon>Pseudomonadati</taxon>
        <taxon>Pseudomonadota</taxon>
        <taxon>Alphaproteobacteria</taxon>
        <taxon>Rhodospirillales</taxon>
        <taxon>Azospirillaceae</taxon>
        <taxon>Azospirillum</taxon>
    </lineage>
</organism>
<evidence type="ECO:0000313" key="1">
    <source>
        <dbReference type="EMBL" id="AIB12250.1"/>
    </source>
</evidence>
<dbReference type="KEGG" id="abq:ABAZ39_09595"/>
<name>A0A060DHK5_9PROT</name>
<accession>A0A060DHK5</accession>
<reference evidence="1 2" key="1">
    <citation type="journal article" date="2014" name="Genome Announc.">
        <title>Complete Genome Sequence of the Model Rhizosphere Strain Azospirillum brasilense Az39, Successfully Applied in Agriculture.</title>
        <authorList>
            <person name="Rivera D."/>
            <person name="Revale S."/>
            <person name="Molina R."/>
            <person name="Gualpa J."/>
            <person name="Puente M."/>
            <person name="Maroniche G."/>
            <person name="Paris G."/>
            <person name="Baker D."/>
            <person name="Clavijo B."/>
            <person name="McLay K."/>
            <person name="Spaepen S."/>
            <person name="Perticari A."/>
            <person name="Vazquez M."/>
            <person name="Wisniewski-Dye F."/>
            <person name="Watkins C."/>
            <person name="Martinez-Abarca F."/>
            <person name="Vanderleyden J."/>
            <person name="Cassan F."/>
        </authorList>
    </citation>
    <scope>NUCLEOTIDE SEQUENCE [LARGE SCALE GENOMIC DNA]</scope>
    <source>
        <strain evidence="1 2">Az39</strain>
    </source>
</reference>
<sequence length="92" mass="9664">MDGRGGGVTWSTVTDLEKGEWATIWGFREGVSKLTWQDMSGTDGFKGATAFCDLDGNGSIDAAMTFAGVAVSALMSASWTMGDSPYLAITLK</sequence>